<dbReference type="RefSeq" id="WP_078756724.1">
    <property type="nucleotide sequence ID" value="NZ_FUXP01000001.1"/>
</dbReference>
<dbReference type="PANTHER" id="PTHR42781:SF4">
    <property type="entry name" value="SPERMIDINE_PUTRESCINE IMPORT ATP-BINDING PROTEIN POTA"/>
    <property type="match status" value="1"/>
</dbReference>
<feature type="domain" description="ABC transporter" evidence="4">
    <location>
        <begin position="3"/>
        <end position="235"/>
    </location>
</feature>
<evidence type="ECO:0000313" key="6">
    <source>
        <dbReference type="Proteomes" id="UP000190061"/>
    </source>
</evidence>
<protein>
    <submittedName>
        <fullName evidence="5">Iron(III) transport system ATP-binding protein</fullName>
    </submittedName>
</protein>
<dbReference type="EMBL" id="FUXP01000001">
    <property type="protein sequence ID" value="SJZ55233.1"/>
    <property type="molecule type" value="Genomic_DNA"/>
</dbReference>
<dbReference type="SMART" id="SM00382">
    <property type="entry name" value="AAA"/>
    <property type="match status" value="1"/>
</dbReference>
<dbReference type="Gene3D" id="2.40.50.100">
    <property type="match status" value="1"/>
</dbReference>
<dbReference type="SUPFAM" id="SSF52540">
    <property type="entry name" value="P-loop containing nucleoside triphosphate hydrolases"/>
    <property type="match status" value="1"/>
</dbReference>
<dbReference type="InterPro" id="IPR003439">
    <property type="entry name" value="ABC_transporter-like_ATP-bd"/>
</dbReference>
<accession>A0A1T4LKG9</accession>
<dbReference type="InterPro" id="IPR017871">
    <property type="entry name" value="ABC_transporter-like_CS"/>
</dbReference>
<dbReference type="InterPro" id="IPR003593">
    <property type="entry name" value="AAA+_ATPase"/>
</dbReference>
<evidence type="ECO:0000256" key="2">
    <source>
        <dbReference type="ARBA" id="ARBA00022741"/>
    </source>
</evidence>
<sequence>MRLELDGVAVGYRGRKVVQDASLVLQEGEIGCLLGPSGAGKTTLLRAIAGFEPLLAGRILCNGQPLAGADVHLPPERRQIGMVFQDHALLPHLDVLGNVRFGLFRHSRAKAEARAREVLELVGLGEFSARHPHELSGGQQQRVALARALAPQPRLVLLDEPFSSLDPELRERLAVEVRDALKATGVGALLVTHSQAEAFAMADRIGVIGRGHLQQWASPYDLYHRPACRFVAGFVGEGVMLPARVVDERHVSTELGVLAADRQLASPAGSQVDMLLRPDDVVHDDDATLKAVIVRRHFRGADFLYTLRLESGHIVQALVPSHHDHAVGHAIGIRLDLEHVVVFEGPCEPAGP</sequence>
<dbReference type="SUPFAM" id="SSF50331">
    <property type="entry name" value="MOP-like"/>
    <property type="match status" value="1"/>
</dbReference>
<keyword evidence="3 5" id="KW-0067">ATP-binding</keyword>
<dbReference type="GO" id="GO:0015697">
    <property type="term" value="P:quaternary ammonium group transport"/>
    <property type="evidence" value="ECO:0007669"/>
    <property type="project" value="UniProtKB-ARBA"/>
</dbReference>
<dbReference type="PROSITE" id="PS00211">
    <property type="entry name" value="ABC_TRANSPORTER_1"/>
    <property type="match status" value="1"/>
</dbReference>
<dbReference type="AlphaFoldDB" id="A0A1T4LKG9"/>
<keyword evidence="1" id="KW-0813">Transport</keyword>
<keyword evidence="6" id="KW-1185">Reference proteome</keyword>
<dbReference type="FunFam" id="3.40.50.300:FF:000425">
    <property type="entry name" value="Probable ABC transporter, ATP-binding subunit"/>
    <property type="match status" value="1"/>
</dbReference>
<dbReference type="InterPro" id="IPR013611">
    <property type="entry name" value="Transp-assoc_OB_typ2"/>
</dbReference>
<dbReference type="Pfam" id="PF00005">
    <property type="entry name" value="ABC_tran"/>
    <property type="match status" value="1"/>
</dbReference>
<dbReference type="GO" id="GO:0043190">
    <property type="term" value="C:ATP-binding cassette (ABC) transporter complex"/>
    <property type="evidence" value="ECO:0007669"/>
    <property type="project" value="InterPro"/>
</dbReference>
<dbReference type="Proteomes" id="UP000190061">
    <property type="component" value="Unassembled WGS sequence"/>
</dbReference>
<dbReference type="InterPro" id="IPR027417">
    <property type="entry name" value="P-loop_NTPase"/>
</dbReference>
<dbReference type="GO" id="GO:0016887">
    <property type="term" value="F:ATP hydrolysis activity"/>
    <property type="evidence" value="ECO:0007669"/>
    <property type="project" value="InterPro"/>
</dbReference>
<dbReference type="GO" id="GO:0022857">
    <property type="term" value="F:transmembrane transporter activity"/>
    <property type="evidence" value="ECO:0007669"/>
    <property type="project" value="InterPro"/>
</dbReference>
<name>A0A1T4LKG9_9GAMM</name>
<dbReference type="STRING" id="1122188.SAMN02745674_00049"/>
<organism evidence="5 6">
    <name type="scientific">Lysobacter spongiicola DSM 21749</name>
    <dbReference type="NCBI Taxonomy" id="1122188"/>
    <lineage>
        <taxon>Bacteria</taxon>
        <taxon>Pseudomonadati</taxon>
        <taxon>Pseudomonadota</taxon>
        <taxon>Gammaproteobacteria</taxon>
        <taxon>Lysobacterales</taxon>
        <taxon>Lysobacteraceae</taxon>
        <taxon>Novilysobacter</taxon>
    </lineage>
</organism>
<evidence type="ECO:0000313" key="5">
    <source>
        <dbReference type="EMBL" id="SJZ55233.1"/>
    </source>
</evidence>
<gene>
    <name evidence="5" type="ORF">SAMN02745674_00049</name>
</gene>
<proteinExistence type="predicted"/>
<reference evidence="5 6" key="1">
    <citation type="submission" date="2017-02" db="EMBL/GenBank/DDBJ databases">
        <authorList>
            <person name="Peterson S.W."/>
        </authorList>
    </citation>
    <scope>NUCLEOTIDE SEQUENCE [LARGE SCALE GENOMIC DNA]</scope>
    <source>
        <strain evidence="5 6">DSM 21749</strain>
    </source>
</reference>
<dbReference type="GO" id="GO:0005524">
    <property type="term" value="F:ATP binding"/>
    <property type="evidence" value="ECO:0007669"/>
    <property type="project" value="UniProtKB-KW"/>
</dbReference>
<dbReference type="Pfam" id="PF08402">
    <property type="entry name" value="TOBE_2"/>
    <property type="match status" value="1"/>
</dbReference>
<evidence type="ECO:0000256" key="1">
    <source>
        <dbReference type="ARBA" id="ARBA00022448"/>
    </source>
</evidence>
<dbReference type="PROSITE" id="PS50893">
    <property type="entry name" value="ABC_TRANSPORTER_2"/>
    <property type="match status" value="1"/>
</dbReference>
<keyword evidence="2" id="KW-0547">Nucleotide-binding</keyword>
<evidence type="ECO:0000256" key="3">
    <source>
        <dbReference type="ARBA" id="ARBA00022840"/>
    </source>
</evidence>
<evidence type="ECO:0000259" key="4">
    <source>
        <dbReference type="PROSITE" id="PS50893"/>
    </source>
</evidence>
<dbReference type="OrthoDB" id="9802264at2"/>
<dbReference type="Gene3D" id="3.40.50.300">
    <property type="entry name" value="P-loop containing nucleotide triphosphate hydrolases"/>
    <property type="match status" value="1"/>
</dbReference>
<dbReference type="InterPro" id="IPR050093">
    <property type="entry name" value="ABC_SmlMolc_Importer"/>
</dbReference>
<dbReference type="PANTHER" id="PTHR42781">
    <property type="entry name" value="SPERMIDINE/PUTRESCINE IMPORT ATP-BINDING PROTEIN POTA"/>
    <property type="match status" value="1"/>
</dbReference>
<dbReference type="InterPro" id="IPR008995">
    <property type="entry name" value="Mo/tungstate-bd_C_term_dom"/>
</dbReference>